<proteinExistence type="inferred from homology"/>
<dbReference type="EC" id="1.1.3.8" evidence="3"/>
<evidence type="ECO:0000313" key="9">
    <source>
        <dbReference type="EMBL" id="KAH9309829.1"/>
    </source>
</evidence>
<protein>
    <recommendedName>
        <fullName evidence="3">L-gulonolactone oxidase</fullName>
        <ecNumber evidence="3">1.1.3.8</ecNumber>
    </recommendedName>
</protein>
<dbReference type="InterPro" id="IPR016171">
    <property type="entry name" value="Vanillyl_alc_oxidase_C-sub2"/>
</dbReference>
<gene>
    <name evidence="9" type="ORF">KI387_037740</name>
</gene>
<evidence type="ECO:0000256" key="6">
    <source>
        <dbReference type="ARBA" id="ARBA00048083"/>
    </source>
</evidence>
<comment type="catalytic activity">
    <reaction evidence="6">
        <text>L-gulono-1,4-lactone + O2 = L-ascorbate + H2O2 + H(+)</text>
        <dbReference type="Rhea" id="RHEA:32363"/>
        <dbReference type="ChEBI" id="CHEBI:15378"/>
        <dbReference type="ChEBI" id="CHEBI:15379"/>
        <dbReference type="ChEBI" id="CHEBI:16240"/>
        <dbReference type="ChEBI" id="CHEBI:17587"/>
        <dbReference type="ChEBI" id="CHEBI:38290"/>
        <dbReference type="EC" id="1.1.3.8"/>
    </reaction>
</comment>
<dbReference type="InterPro" id="IPR006094">
    <property type="entry name" value="Oxid_FAD_bind_N"/>
</dbReference>
<dbReference type="AlphaFoldDB" id="A0AA38KWD5"/>
<dbReference type="NCBIfam" id="TIGR01677">
    <property type="entry name" value="pln_FAD_oxido"/>
    <property type="match status" value="1"/>
</dbReference>
<dbReference type="GO" id="GO:0050105">
    <property type="term" value="F:L-gulonolactone oxidase activity"/>
    <property type="evidence" value="ECO:0007669"/>
    <property type="project" value="UniProtKB-EC"/>
</dbReference>
<evidence type="ECO:0000256" key="4">
    <source>
        <dbReference type="ARBA" id="ARBA00022644"/>
    </source>
</evidence>
<evidence type="ECO:0000259" key="8">
    <source>
        <dbReference type="PROSITE" id="PS51387"/>
    </source>
</evidence>
<dbReference type="GO" id="GO:0019853">
    <property type="term" value="P:L-ascorbic acid biosynthetic process"/>
    <property type="evidence" value="ECO:0007669"/>
    <property type="project" value="UniProtKB-KW"/>
</dbReference>
<name>A0AA38KWD5_TAXCH</name>
<comment type="similarity">
    <text evidence="2">Belongs to the oxygen-dependent FAD-linked oxidoreductase family.</text>
</comment>
<evidence type="ECO:0000256" key="5">
    <source>
        <dbReference type="ARBA" id="ARBA00023002"/>
    </source>
</evidence>
<feature type="domain" description="FAD-binding PCMH-type" evidence="8">
    <location>
        <begin position="45"/>
        <end position="227"/>
    </location>
</feature>
<dbReference type="Gene3D" id="3.30.70.2520">
    <property type="match status" value="1"/>
</dbReference>
<dbReference type="FunFam" id="3.30.70.2520:FF:000003">
    <property type="entry name" value="L-gulonolactone oxidase 2"/>
    <property type="match status" value="1"/>
</dbReference>
<dbReference type="Gene3D" id="3.30.465.10">
    <property type="match status" value="1"/>
</dbReference>
<sequence length="575" mass="62821">MLFFFLVFLLVNGNGITSSPPASPVKCNGGGCTVTNAYGIFPDRSACRAAAAVFPSSEEEVAAAVAAGSREGRSMRVVTRWSHSIPKLACPGGDHGLMISTREFNRVVGVDPVSMRMTVEGGAALEEIIRAAAVYGLVLPHTPYWKGLTIGGVLSTGAHGSSLFGKGSAVHEYVVGIRLVVPNPNPNANANANVVTLNHPHPDLDAAKVSLGLLGVISQVTLQLQPMFKRSITNVKRDDLDLENNIIDFGMAHEFGDVTWYPEQRKVIYRVDDRVPLNQSGDGVNDFIGFRPTLTAGLAISRSSEELQEATKDAKGKCMVAKLQASTLQSIGSGFKNNNLIFDKYPIVGYHNKLQAAGSCLNSTEDGLLTACTWDPRIKGEFFHQTTMAISLSKIKDFISDIKKLRDLNPSSLCGVELYNGILMRFVKASTAYLGADEDSIDIDFTYYRSKDPMVPRLNEDILEEIEQMGLFKYGGTPHWGKNRNIAFEGVMQKYKKGEDFLKAKRKYDPEGLFSNEWTNGVLGIRKEGVVIMKDGCALEGLCLCVEDNHCAPQKGYFCRVGKVYTDAKVCRYEG</sequence>
<keyword evidence="10" id="KW-1185">Reference proteome</keyword>
<organism evidence="9 10">
    <name type="scientific">Taxus chinensis</name>
    <name type="common">Chinese yew</name>
    <name type="synonym">Taxus wallichiana var. chinensis</name>
    <dbReference type="NCBI Taxonomy" id="29808"/>
    <lineage>
        <taxon>Eukaryota</taxon>
        <taxon>Viridiplantae</taxon>
        <taxon>Streptophyta</taxon>
        <taxon>Embryophyta</taxon>
        <taxon>Tracheophyta</taxon>
        <taxon>Spermatophyta</taxon>
        <taxon>Pinopsida</taxon>
        <taxon>Pinidae</taxon>
        <taxon>Conifers II</taxon>
        <taxon>Cupressales</taxon>
        <taxon>Taxaceae</taxon>
        <taxon>Taxus</taxon>
    </lineage>
</organism>
<dbReference type="Pfam" id="PF22906">
    <property type="entry name" value="GULLO2-like_3rd"/>
    <property type="match status" value="1"/>
</dbReference>
<dbReference type="InterPro" id="IPR007173">
    <property type="entry name" value="ALO_C"/>
</dbReference>
<dbReference type="GO" id="GO:0016020">
    <property type="term" value="C:membrane"/>
    <property type="evidence" value="ECO:0007669"/>
    <property type="project" value="InterPro"/>
</dbReference>
<dbReference type="InterPro" id="IPR055154">
    <property type="entry name" value="GULLO2-like_C"/>
</dbReference>
<keyword evidence="5" id="KW-0560">Oxidoreductase</keyword>
<dbReference type="PANTHER" id="PTHR13878:SF67">
    <property type="entry name" value="L-GULONOLACTONE OXIDASE 5"/>
    <property type="match status" value="1"/>
</dbReference>
<dbReference type="SUPFAM" id="SSF56176">
    <property type="entry name" value="FAD-binding/transporter-associated domain-like"/>
    <property type="match status" value="1"/>
</dbReference>
<dbReference type="Proteomes" id="UP000824469">
    <property type="component" value="Unassembled WGS sequence"/>
</dbReference>
<dbReference type="Pfam" id="PF04030">
    <property type="entry name" value="ALO"/>
    <property type="match status" value="1"/>
</dbReference>
<keyword evidence="7" id="KW-0732">Signal</keyword>
<comment type="pathway">
    <text evidence="1">Cofactor biosynthesis; L-ascorbate biosynthesis.</text>
</comment>
<feature type="chain" id="PRO_5041213207" description="L-gulonolactone oxidase" evidence="7">
    <location>
        <begin position="19"/>
        <end position="575"/>
    </location>
</feature>
<dbReference type="Gene3D" id="1.10.45.10">
    <property type="entry name" value="Vanillyl-alcohol Oxidase, Chain A, domain 4"/>
    <property type="match status" value="1"/>
</dbReference>
<dbReference type="PANTHER" id="PTHR13878">
    <property type="entry name" value="GULONOLACTONE OXIDASE"/>
    <property type="match status" value="1"/>
</dbReference>
<dbReference type="InterPro" id="IPR036318">
    <property type="entry name" value="FAD-bd_PCMH-like_sf"/>
</dbReference>
<dbReference type="GO" id="GO:0003885">
    <property type="term" value="F:D-arabinono-1,4-lactone oxidase activity"/>
    <property type="evidence" value="ECO:0007669"/>
    <property type="project" value="InterPro"/>
</dbReference>
<accession>A0AA38KWD5</accession>
<evidence type="ECO:0000313" key="10">
    <source>
        <dbReference type="Proteomes" id="UP000824469"/>
    </source>
</evidence>
<feature type="signal peptide" evidence="7">
    <location>
        <begin position="1"/>
        <end position="18"/>
    </location>
</feature>
<dbReference type="OMA" id="SFLLAWH"/>
<evidence type="ECO:0000256" key="3">
    <source>
        <dbReference type="ARBA" id="ARBA00013121"/>
    </source>
</evidence>
<dbReference type="InterPro" id="IPR050432">
    <property type="entry name" value="FAD-linked_Oxidoreductases_BP"/>
</dbReference>
<keyword evidence="4" id="KW-0060">Ascorbate biosynthesis</keyword>
<evidence type="ECO:0000256" key="2">
    <source>
        <dbReference type="ARBA" id="ARBA00005466"/>
    </source>
</evidence>
<dbReference type="Pfam" id="PF01565">
    <property type="entry name" value="FAD_binding_4"/>
    <property type="match status" value="1"/>
</dbReference>
<reference evidence="9 10" key="1">
    <citation type="journal article" date="2021" name="Nat. Plants">
        <title>The Taxus genome provides insights into paclitaxel biosynthesis.</title>
        <authorList>
            <person name="Xiong X."/>
            <person name="Gou J."/>
            <person name="Liao Q."/>
            <person name="Li Y."/>
            <person name="Zhou Q."/>
            <person name="Bi G."/>
            <person name="Li C."/>
            <person name="Du R."/>
            <person name="Wang X."/>
            <person name="Sun T."/>
            <person name="Guo L."/>
            <person name="Liang H."/>
            <person name="Lu P."/>
            <person name="Wu Y."/>
            <person name="Zhang Z."/>
            <person name="Ro D.K."/>
            <person name="Shang Y."/>
            <person name="Huang S."/>
            <person name="Yan J."/>
        </authorList>
    </citation>
    <scope>NUCLEOTIDE SEQUENCE [LARGE SCALE GENOMIC DNA]</scope>
    <source>
        <strain evidence="9">Ta-2019</strain>
    </source>
</reference>
<dbReference type="InterPro" id="IPR016169">
    <property type="entry name" value="FAD-bd_PCMH_sub2"/>
</dbReference>
<evidence type="ECO:0000256" key="7">
    <source>
        <dbReference type="SAM" id="SignalP"/>
    </source>
</evidence>
<comment type="caution">
    <text evidence="9">The sequence shown here is derived from an EMBL/GenBank/DDBJ whole genome shotgun (WGS) entry which is preliminary data.</text>
</comment>
<dbReference type="GO" id="GO:0071949">
    <property type="term" value="F:FAD binding"/>
    <property type="evidence" value="ECO:0007669"/>
    <property type="project" value="InterPro"/>
</dbReference>
<dbReference type="EMBL" id="JAHRHJ020000007">
    <property type="protein sequence ID" value="KAH9309829.1"/>
    <property type="molecule type" value="Genomic_DNA"/>
</dbReference>
<dbReference type="InterPro" id="IPR016166">
    <property type="entry name" value="FAD-bd_PCMH"/>
</dbReference>
<evidence type="ECO:0000256" key="1">
    <source>
        <dbReference type="ARBA" id="ARBA00005147"/>
    </source>
</evidence>
<dbReference type="PROSITE" id="PS51387">
    <property type="entry name" value="FAD_PCMH"/>
    <property type="match status" value="1"/>
</dbReference>
<dbReference type="InterPro" id="IPR010030">
    <property type="entry name" value="GULO_Plant"/>
</dbReference>